<organism evidence="1 2">
    <name type="scientific">Leptospira ognonensis</name>
    <dbReference type="NCBI Taxonomy" id="2484945"/>
    <lineage>
        <taxon>Bacteria</taxon>
        <taxon>Pseudomonadati</taxon>
        <taxon>Spirochaetota</taxon>
        <taxon>Spirochaetia</taxon>
        <taxon>Leptospirales</taxon>
        <taxon>Leptospiraceae</taxon>
        <taxon>Leptospira</taxon>
    </lineage>
</organism>
<dbReference type="RefSeq" id="WP_135622912.1">
    <property type="nucleotide sequence ID" value="NZ_RQGD01000020.1"/>
</dbReference>
<evidence type="ECO:0000313" key="2">
    <source>
        <dbReference type="Proteomes" id="UP000297693"/>
    </source>
</evidence>
<comment type="caution">
    <text evidence="1">The sequence shown here is derived from an EMBL/GenBank/DDBJ whole genome shotgun (WGS) entry which is preliminary data.</text>
</comment>
<evidence type="ECO:0000313" key="1">
    <source>
        <dbReference type="EMBL" id="TGL61272.1"/>
    </source>
</evidence>
<name>A0A4R9K523_9LEPT</name>
<dbReference type="EMBL" id="RQGD01000020">
    <property type="protein sequence ID" value="TGL61272.1"/>
    <property type="molecule type" value="Genomic_DNA"/>
</dbReference>
<dbReference type="Proteomes" id="UP000297693">
    <property type="component" value="Unassembled WGS sequence"/>
</dbReference>
<dbReference type="OrthoDB" id="332146at2"/>
<reference evidence="1" key="1">
    <citation type="journal article" date="2019" name="PLoS Negl. Trop. Dis.">
        <title>Revisiting the worldwide diversity of Leptospira species in the environment.</title>
        <authorList>
            <person name="Vincent A.T."/>
            <person name="Schiettekatte O."/>
            <person name="Bourhy P."/>
            <person name="Veyrier F.J."/>
            <person name="Picardeau M."/>
        </authorList>
    </citation>
    <scope>NUCLEOTIDE SEQUENCE [LARGE SCALE GENOMIC DNA]</scope>
    <source>
        <strain evidence="1">201702476</strain>
    </source>
</reference>
<protein>
    <recommendedName>
        <fullName evidence="3">DUF5808 domain-containing protein</fullName>
    </recommendedName>
</protein>
<dbReference type="AlphaFoldDB" id="A0A4R9K523"/>
<keyword evidence="2" id="KW-1185">Reference proteome</keyword>
<accession>A0A4R9K523</accession>
<sequence>MKNLDEKNFWGIPYATEISTEAFVKDVWDPTTDEILTPKNFLGIGWGINLHALGKKAGIIK</sequence>
<evidence type="ECO:0008006" key="3">
    <source>
        <dbReference type="Google" id="ProtNLM"/>
    </source>
</evidence>
<gene>
    <name evidence="1" type="ORF">EHQ58_05715</name>
</gene>
<proteinExistence type="predicted"/>